<dbReference type="Pfam" id="PF00753">
    <property type="entry name" value="Lactamase_B"/>
    <property type="match status" value="1"/>
</dbReference>
<evidence type="ECO:0000313" key="3">
    <source>
        <dbReference type="Proteomes" id="UP000198967"/>
    </source>
</evidence>
<dbReference type="AlphaFoldDB" id="A0A1G7JLE7"/>
<accession>A0A1G7JLE7</accession>
<name>A0A1G7JLE7_PSEOR</name>
<protein>
    <submittedName>
        <fullName evidence="2">Glyoxylase, beta-lactamase superfamily II</fullName>
    </submittedName>
</protein>
<dbReference type="SUPFAM" id="SSF56281">
    <property type="entry name" value="Metallo-hydrolase/oxidoreductase"/>
    <property type="match status" value="1"/>
</dbReference>
<evidence type="ECO:0000313" key="2">
    <source>
        <dbReference type="EMBL" id="SDF25757.1"/>
    </source>
</evidence>
<reference evidence="2 3" key="1">
    <citation type="submission" date="2016-10" db="EMBL/GenBank/DDBJ databases">
        <authorList>
            <person name="de Groot N.N."/>
        </authorList>
    </citation>
    <scope>NUCLEOTIDE SEQUENCE [LARGE SCALE GENOMIC DNA]</scope>
    <source>
        <strain evidence="2 3">CGMCC 4.3143</strain>
    </source>
</reference>
<evidence type="ECO:0000259" key="1">
    <source>
        <dbReference type="SMART" id="SM00849"/>
    </source>
</evidence>
<dbReference type="RefSeq" id="WP_245707360.1">
    <property type="nucleotide sequence ID" value="NZ_FNBE01000004.1"/>
</dbReference>
<dbReference type="InterPro" id="IPR050855">
    <property type="entry name" value="NDM-1-like"/>
</dbReference>
<keyword evidence="3" id="KW-1185">Reference proteome</keyword>
<proteinExistence type="predicted"/>
<dbReference type="SMART" id="SM00849">
    <property type="entry name" value="Lactamase_B"/>
    <property type="match status" value="1"/>
</dbReference>
<sequence length="362" mass="39107">MTGGVEVVGTAQQRAWVARVLPPVERLEAGMWSVPVPIPDNPLRYTLCYLIPTDDGVVVVDPGWDSPEGWSALEAGLTAAGARAEDVVGIVATHIHPDHHGLSGRLAERSGAWIAMHPEEAATLPERGSREGRSDTMAGWLCGCGASEPEIDELTGPQAWRPDFENMARPDVLLADGDPLPVTGRRVTAVWTPGHTPGHICLLETDARVMLTGDHVLPRITPNIGMTPHQPDSPALATFLDSLDKVARQDEELGGLTALPAHEYRFRGLAARARALQAHHAERCAELLDIVREAGRPTMWEVTARLTWSRPWDEVGRMRIGALAETASHVRYLADRGLLVCDGDPLMGAPQGDETVTVRAVA</sequence>
<organism evidence="2 3">
    <name type="scientific">Pseudonocardia oroxyli</name>
    <dbReference type="NCBI Taxonomy" id="366584"/>
    <lineage>
        <taxon>Bacteria</taxon>
        <taxon>Bacillati</taxon>
        <taxon>Actinomycetota</taxon>
        <taxon>Actinomycetes</taxon>
        <taxon>Pseudonocardiales</taxon>
        <taxon>Pseudonocardiaceae</taxon>
        <taxon>Pseudonocardia</taxon>
    </lineage>
</organism>
<dbReference type="Gene3D" id="3.60.15.10">
    <property type="entry name" value="Ribonuclease Z/Hydroxyacylglutathione hydrolase-like"/>
    <property type="match status" value="1"/>
</dbReference>
<feature type="domain" description="Metallo-beta-lactamase" evidence="1">
    <location>
        <begin position="45"/>
        <end position="262"/>
    </location>
</feature>
<gene>
    <name evidence="2" type="ORF">SAMN05216377_10489</name>
</gene>
<dbReference type="STRING" id="366584.SAMN05216377_10489"/>
<dbReference type="InterPro" id="IPR001279">
    <property type="entry name" value="Metallo-B-lactamas"/>
</dbReference>
<dbReference type="Proteomes" id="UP000198967">
    <property type="component" value="Unassembled WGS sequence"/>
</dbReference>
<dbReference type="PANTHER" id="PTHR42951:SF4">
    <property type="entry name" value="ACYL-COENZYME A THIOESTERASE MBLAC2"/>
    <property type="match status" value="1"/>
</dbReference>
<dbReference type="EMBL" id="FNBE01000004">
    <property type="protein sequence ID" value="SDF25757.1"/>
    <property type="molecule type" value="Genomic_DNA"/>
</dbReference>
<dbReference type="PANTHER" id="PTHR42951">
    <property type="entry name" value="METALLO-BETA-LACTAMASE DOMAIN-CONTAINING"/>
    <property type="match status" value="1"/>
</dbReference>
<dbReference type="InterPro" id="IPR036866">
    <property type="entry name" value="RibonucZ/Hydroxyglut_hydro"/>
</dbReference>